<organism evidence="1 2">
    <name type="scientific">Actinopolyspora saharensis</name>
    <dbReference type="NCBI Taxonomy" id="995062"/>
    <lineage>
        <taxon>Bacteria</taxon>
        <taxon>Bacillati</taxon>
        <taxon>Actinomycetota</taxon>
        <taxon>Actinomycetes</taxon>
        <taxon>Actinopolysporales</taxon>
        <taxon>Actinopolysporaceae</taxon>
        <taxon>Actinopolyspora</taxon>
    </lineage>
</organism>
<evidence type="ECO:0000313" key="1">
    <source>
        <dbReference type="EMBL" id="SDR07087.1"/>
    </source>
</evidence>
<dbReference type="AlphaFoldDB" id="A0A1H1G1H3"/>
<dbReference type="Proteomes" id="UP000199301">
    <property type="component" value="Unassembled WGS sequence"/>
</dbReference>
<keyword evidence="2" id="KW-1185">Reference proteome</keyword>
<accession>A0A1H1G1H3</accession>
<gene>
    <name evidence="1" type="ORF">SAMN04489718_3367</name>
</gene>
<dbReference type="OrthoDB" id="5187728at2"/>
<reference evidence="2" key="1">
    <citation type="submission" date="2016-10" db="EMBL/GenBank/DDBJ databases">
        <authorList>
            <person name="Varghese N."/>
            <person name="Submissions S."/>
        </authorList>
    </citation>
    <scope>NUCLEOTIDE SEQUENCE [LARGE SCALE GENOMIC DNA]</scope>
    <source>
        <strain evidence="2">DSM 45459</strain>
    </source>
</reference>
<proteinExistence type="predicted"/>
<sequence>MLPPEFCGTTRDDTFRGPEQDADVVFLVVVPQQWPPDGRRHALREHPSRHQVRTQLRAVCGTSVIVPFPTVPQQGAAAVSTAETVVDCEHCAAVVRERGYRRVLLESG</sequence>
<dbReference type="STRING" id="995062.SAMN04489718_3367"/>
<protein>
    <submittedName>
        <fullName evidence="1">Uncharacterized protein</fullName>
    </submittedName>
</protein>
<dbReference type="EMBL" id="FNKO01000002">
    <property type="protein sequence ID" value="SDR07087.1"/>
    <property type="molecule type" value="Genomic_DNA"/>
</dbReference>
<evidence type="ECO:0000313" key="2">
    <source>
        <dbReference type="Proteomes" id="UP000199301"/>
    </source>
</evidence>
<dbReference type="RefSeq" id="WP_139186575.1">
    <property type="nucleotide sequence ID" value="NZ_FNKO01000002.1"/>
</dbReference>
<name>A0A1H1G1H3_9ACTN</name>